<keyword evidence="2" id="KW-0511">Multifunctional enzyme</keyword>
<dbReference type="PANTHER" id="PTHR43774:SF1">
    <property type="entry name" value="PEPTIDE METHIONINE SULFOXIDE REDUCTASE MSRA 2"/>
    <property type="match status" value="1"/>
</dbReference>
<evidence type="ECO:0000256" key="6">
    <source>
        <dbReference type="ARBA" id="ARBA00048782"/>
    </source>
</evidence>
<protein>
    <recommendedName>
        <fullName evidence="7 8">Multifunctional fusion protein</fullName>
    </recommendedName>
    <domain>
        <recommendedName>
            <fullName evidence="8">Peptide methionine sulfoxide reductase MsrA</fullName>
            <shortName evidence="8">Protein-methionine-S-oxide reductase</shortName>
            <ecNumber evidence="8">1.8.4.11</ecNumber>
        </recommendedName>
        <alternativeName>
            <fullName evidence="8">Peptide-methionine (S)-S-oxide reductase</fullName>
            <shortName evidence="8">Peptide Met(O) reductase</shortName>
        </alternativeName>
    </domain>
    <domain>
        <recommendedName>
            <fullName evidence="7">Peptide methionine sulfoxide reductase MsrB</fullName>
            <ecNumber evidence="7">1.8.4.12</ecNumber>
        </recommendedName>
        <alternativeName>
            <fullName evidence="7">Peptide-methionine (R)-S-oxide reductase</fullName>
        </alternativeName>
    </domain>
</protein>
<dbReference type="SUPFAM" id="SSF55068">
    <property type="entry name" value="Peptide methionine sulfoxide reductase"/>
    <property type="match status" value="1"/>
</dbReference>
<evidence type="ECO:0000256" key="8">
    <source>
        <dbReference type="HAMAP-Rule" id="MF_01401"/>
    </source>
</evidence>
<feature type="domain" description="MsrB" evidence="10">
    <location>
        <begin position="238"/>
        <end position="360"/>
    </location>
</feature>
<dbReference type="EC" id="1.8.4.11" evidence="8"/>
<sequence precursor="true">MFRKPALIVLAGAVLLAAGIGSTLFSTSEEQAMADNGNTHFETATLAGGCFWCVEADMQKLPGVIKVVSGYAGGSEPDPTYEQVSSGTTGHREAVQVTFDPARIGYAQILDHYWRHFDPTDGGGSFGDRGFQYTSAIFYHDKAQRAVAEASKKALDESGRFDGPVVTAVVEFTTFYPAEGYHQNYCRFNPVRYKTYRHFSGRDRFTAEHWGEEAEAVVKTARAQTEPPAPEPFLKPAPDVLKRTLTPLQYDVTQREGTEPPFNNRYWDNHADGIYVDVVSGEPLFASTDKFDSGSGWPSFTRPLVPENLVEREDRSLFAARTEVRSKGGDSHLGHVFNDGPAPTGLRYCLNSAALRFIPKDEMAAEGYAKFLYLFD</sequence>
<dbReference type="NCBIfam" id="TIGR00357">
    <property type="entry name" value="peptide-methionine (R)-S-oxide reductase MsrB"/>
    <property type="match status" value="1"/>
</dbReference>
<dbReference type="KEGG" id="ddn:DND132_3291"/>
<dbReference type="AlphaFoldDB" id="F0JKP5"/>
<comment type="catalytic activity">
    <reaction evidence="5 7">
        <text>L-methionyl-[protein] + [thioredoxin]-disulfide + H2O = L-methionyl-(R)-S-oxide-[protein] + [thioredoxin]-dithiol</text>
        <dbReference type="Rhea" id="RHEA:24164"/>
        <dbReference type="Rhea" id="RHEA-COMP:10698"/>
        <dbReference type="Rhea" id="RHEA-COMP:10700"/>
        <dbReference type="Rhea" id="RHEA-COMP:12313"/>
        <dbReference type="Rhea" id="RHEA-COMP:12314"/>
        <dbReference type="ChEBI" id="CHEBI:15377"/>
        <dbReference type="ChEBI" id="CHEBI:16044"/>
        <dbReference type="ChEBI" id="CHEBI:29950"/>
        <dbReference type="ChEBI" id="CHEBI:45764"/>
        <dbReference type="ChEBI" id="CHEBI:50058"/>
        <dbReference type="EC" id="1.8.4.12"/>
    </reaction>
</comment>
<dbReference type="OrthoDB" id="4174719at2"/>
<feature type="chain" id="PRO_5003251130" description="Multifunctional fusion protein" evidence="9">
    <location>
        <begin position="29"/>
        <end position="376"/>
    </location>
</feature>
<evidence type="ECO:0000256" key="3">
    <source>
        <dbReference type="ARBA" id="ARBA00024679"/>
    </source>
</evidence>
<dbReference type="EC" id="1.8.4.12" evidence="7"/>
<dbReference type="InterPro" id="IPR002569">
    <property type="entry name" value="Met_Sox_Rdtase_MsrA_dom"/>
</dbReference>
<name>F0JKP5_9BACT</name>
<keyword evidence="9" id="KW-0732">Signal</keyword>
<dbReference type="PROSITE" id="PS51790">
    <property type="entry name" value="MSRB"/>
    <property type="match status" value="1"/>
</dbReference>
<evidence type="ECO:0000256" key="1">
    <source>
        <dbReference type="ARBA" id="ARBA00023002"/>
    </source>
</evidence>
<organism evidence="11 12">
    <name type="scientific">Pseudodesulfovibrio mercurii</name>
    <dbReference type="NCBI Taxonomy" id="641491"/>
    <lineage>
        <taxon>Bacteria</taxon>
        <taxon>Pseudomonadati</taxon>
        <taxon>Thermodesulfobacteriota</taxon>
        <taxon>Desulfovibrionia</taxon>
        <taxon>Desulfovibrionales</taxon>
        <taxon>Desulfovibrionaceae</taxon>
    </lineage>
</organism>
<dbReference type="GO" id="GO:0033743">
    <property type="term" value="F:peptide-methionine (R)-S-oxide reductase activity"/>
    <property type="evidence" value="ECO:0007669"/>
    <property type="project" value="UniProtKB-UniRule"/>
</dbReference>
<feature type="active site" evidence="8">
    <location>
        <position position="50"/>
    </location>
</feature>
<keyword evidence="12" id="KW-1185">Reference proteome</keyword>
<dbReference type="HOGENOM" id="CLU_031040_0_1_7"/>
<feature type="active site" description="Nucleophile" evidence="7">
    <location>
        <position position="349"/>
    </location>
</feature>
<comment type="catalytic activity">
    <reaction evidence="6 8">
        <text>[thioredoxin]-disulfide + L-methionine + H2O = L-methionine (S)-S-oxide + [thioredoxin]-dithiol</text>
        <dbReference type="Rhea" id="RHEA:19993"/>
        <dbReference type="Rhea" id="RHEA-COMP:10698"/>
        <dbReference type="Rhea" id="RHEA-COMP:10700"/>
        <dbReference type="ChEBI" id="CHEBI:15377"/>
        <dbReference type="ChEBI" id="CHEBI:29950"/>
        <dbReference type="ChEBI" id="CHEBI:50058"/>
        <dbReference type="ChEBI" id="CHEBI:57844"/>
        <dbReference type="ChEBI" id="CHEBI:58772"/>
        <dbReference type="EC" id="1.8.4.11"/>
    </reaction>
</comment>
<dbReference type="STRING" id="641491.DND132_3291"/>
<evidence type="ECO:0000313" key="12">
    <source>
        <dbReference type="Proteomes" id="UP000007845"/>
    </source>
</evidence>
<evidence type="ECO:0000256" key="2">
    <source>
        <dbReference type="ARBA" id="ARBA00023268"/>
    </source>
</evidence>
<evidence type="ECO:0000313" key="11">
    <source>
        <dbReference type="EMBL" id="EGB16494.1"/>
    </source>
</evidence>
<dbReference type="eggNOG" id="COG0229">
    <property type="taxonomic scope" value="Bacteria"/>
</dbReference>
<dbReference type="Gene3D" id="2.170.150.20">
    <property type="entry name" value="Peptide methionine sulfoxide reductase"/>
    <property type="match status" value="1"/>
</dbReference>
<comment type="similarity">
    <text evidence="8">Belongs to the MsrA Met sulfoxide reductase family.</text>
</comment>
<dbReference type="InterPro" id="IPR011057">
    <property type="entry name" value="Mss4-like_sf"/>
</dbReference>
<dbReference type="FunFam" id="2.170.150.20:FF:000003">
    <property type="entry name" value="Peptide methionine sulfoxide reductase MsrB"/>
    <property type="match status" value="1"/>
</dbReference>
<keyword evidence="1 7" id="KW-0560">Oxidoreductase</keyword>
<dbReference type="Pfam" id="PF01625">
    <property type="entry name" value="PMSR"/>
    <property type="match status" value="1"/>
</dbReference>
<dbReference type="RefSeq" id="WP_014323918.1">
    <property type="nucleotide sequence ID" value="NC_016803.1"/>
</dbReference>
<comment type="catalytic activity">
    <reaction evidence="4 8">
        <text>L-methionyl-[protein] + [thioredoxin]-disulfide + H2O = L-methionyl-(S)-S-oxide-[protein] + [thioredoxin]-dithiol</text>
        <dbReference type="Rhea" id="RHEA:14217"/>
        <dbReference type="Rhea" id="RHEA-COMP:10698"/>
        <dbReference type="Rhea" id="RHEA-COMP:10700"/>
        <dbReference type="Rhea" id="RHEA-COMP:12313"/>
        <dbReference type="Rhea" id="RHEA-COMP:12315"/>
        <dbReference type="ChEBI" id="CHEBI:15377"/>
        <dbReference type="ChEBI" id="CHEBI:16044"/>
        <dbReference type="ChEBI" id="CHEBI:29950"/>
        <dbReference type="ChEBI" id="CHEBI:44120"/>
        <dbReference type="ChEBI" id="CHEBI:50058"/>
        <dbReference type="EC" id="1.8.4.11"/>
    </reaction>
</comment>
<dbReference type="Proteomes" id="UP000007845">
    <property type="component" value="Chromosome"/>
</dbReference>
<gene>
    <name evidence="8" type="primary">msrA</name>
    <name evidence="7" type="synonym">msrB</name>
    <name evidence="11" type="ORF">DND132_3291</name>
</gene>
<dbReference type="GO" id="GO:0033744">
    <property type="term" value="F:L-methionine:thioredoxin-disulfide S-oxidoreductase activity"/>
    <property type="evidence" value="ECO:0007669"/>
    <property type="project" value="RHEA"/>
</dbReference>
<feature type="signal peptide" evidence="9">
    <location>
        <begin position="1"/>
        <end position="28"/>
    </location>
</feature>
<evidence type="ECO:0000256" key="4">
    <source>
        <dbReference type="ARBA" id="ARBA00047806"/>
    </source>
</evidence>
<dbReference type="InterPro" id="IPR036509">
    <property type="entry name" value="Met_Sox_Rdtase_MsrA_sf"/>
</dbReference>
<reference evidence="11 12" key="1">
    <citation type="journal article" date="2011" name="J. Bacteriol.">
        <title>Genome sequence of the mercury-methylating strain Desulfovibrio desulfuricans ND132.</title>
        <authorList>
            <person name="Brown S.D."/>
            <person name="Gilmour C.C."/>
            <person name="Kucken A.M."/>
            <person name="Wall J.D."/>
            <person name="Elias D.A."/>
            <person name="Brandt C.C."/>
            <person name="Podar M."/>
            <person name="Chertkov O."/>
            <person name="Held B."/>
            <person name="Bruce D.C."/>
            <person name="Detter J.C."/>
            <person name="Tapia R."/>
            <person name="Han C.S."/>
            <person name="Goodwin L.A."/>
            <person name="Cheng J.F."/>
            <person name="Pitluck S."/>
            <person name="Woyke T."/>
            <person name="Mikhailova N."/>
            <person name="Ivanova N.N."/>
            <person name="Han J."/>
            <person name="Lucas S."/>
            <person name="Lapidus A.L."/>
            <person name="Land M.L."/>
            <person name="Hauser L.J."/>
            <person name="Palumbo A.V."/>
        </authorList>
    </citation>
    <scope>NUCLEOTIDE SEQUENCE [LARGE SCALE GENOMIC DNA]</scope>
    <source>
        <strain evidence="11 12">ND132</strain>
    </source>
</reference>
<dbReference type="Pfam" id="PF01641">
    <property type="entry name" value="SelR"/>
    <property type="match status" value="1"/>
</dbReference>
<dbReference type="eggNOG" id="COG0225">
    <property type="taxonomic scope" value="Bacteria"/>
</dbReference>
<dbReference type="HAMAP" id="MF_01401">
    <property type="entry name" value="MsrA"/>
    <property type="match status" value="1"/>
</dbReference>
<dbReference type="SUPFAM" id="SSF51316">
    <property type="entry name" value="Mss4-like"/>
    <property type="match status" value="1"/>
</dbReference>
<dbReference type="Gene3D" id="3.30.1060.10">
    <property type="entry name" value="Peptide methionine sulphoxide reductase MsrA"/>
    <property type="match status" value="1"/>
</dbReference>
<comment type="caution">
    <text evidence="7">Lacks conserved residue(s) required for the propagation of feature annotation.</text>
</comment>
<evidence type="ECO:0000256" key="5">
    <source>
        <dbReference type="ARBA" id="ARBA00048488"/>
    </source>
</evidence>
<evidence type="ECO:0000259" key="10">
    <source>
        <dbReference type="PROSITE" id="PS51790"/>
    </source>
</evidence>
<dbReference type="InterPro" id="IPR002579">
    <property type="entry name" value="Met_Sox_Rdtase_MsrB_dom"/>
</dbReference>
<dbReference type="SMR" id="F0JKP5"/>
<dbReference type="PANTHER" id="PTHR43774">
    <property type="entry name" value="PEPTIDE METHIONINE SULFOXIDE REDUCTASE"/>
    <property type="match status" value="1"/>
</dbReference>
<evidence type="ECO:0000256" key="7">
    <source>
        <dbReference type="HAMAP-Rule" id="MF_01400"/>
    </source>
</evidence>
<comment type="similarity">
    <text evidence="7">Belongs to the MsrB Met sulfoxide reductase family.</text>
</comment>
<dbReference type="NCBIfam" id="TIGR00401">
    <property type="entry name" value="msrA"/>
    <property type="match status" value="1"/>
</dbReference>
<accession>F0JKP5</accession>
<dbReference type="EMBL" id="CP003220">
    <property type="protein sequence ID" value="EGB16494.1"/>
    <property type="molecule type" value="Genomic_DNA"/>
</dbReference>
<proteinExistence type="inferred from homology"/>
<evidence type="ECO:0000256" key="9">
    <source>
        <dbReference type="SAM" id="SignalP"/>
    </source>
</evidence>
<comment type="function">
    <text evidence="3 8">Has an important function as a repair enzyme for proteins that have been inactivated by oxidation. Catalyzes the reversible oxidation-reduction of methionine sulfoxide in proteins to methionine.</text>
</comment>
<dbReference type="HAMAP" id="MF_01400">
    <property type="entry name" value="MsrB"/>
    <property type="match status" value="1"/>
</dbReference>
<dbReference type="GO" id="GO:0008113">
    <property type="term" value="F:peptide-methionine (S)-S-oxide reductase activity"/>
    <property type="evidence" value="ECO:0007669"/>
    <property type="project" value="UniProtKB-UniRule"/>
</dbReference>